<organism evidence="2">
    <name type="scientific">Eutreptiella gymnastica</name>
    <dbReference type="NCBI Taxonomy" id="73025"/>
    <lineage>
        <taxon>Eukaryota</taxon>
        <taxon>Discoba</taxon>
        <taxon>Euglenozoa</taxon>
        <taxon>Euglenida</taxon>
        <taxon>Spirocuta</taxon>
        <taxon>Euglenophyceae</taxon>
        <taxon>Eutreptiales</taxon>
        <taxon>Eutreptiaceae</taxon>
        <taxon>Eutreptiella</taxon>
    </lineage>
</organism>
<keyword evidence="1" id="KW-0812">Transmembrane</keyword>
<accession>A0A7S4G2D6</accession>
<sequence length="107" mass="12237">MTLGNIWQNISWHLATVGRNFYSTWRHLADLCVCVCVCLCMASNLLLYTPFHRSFRTTMSPIFSSKGKDNQLAMAPNSVDSDCVEQAAPVTMFNRLLLLLYKDQWSQ</sequence>
<evidence type="ECO:0000256" key="1">
    <source>
        <dbReference type="SAM" id="Phobius"/>
    </source>
</evidence>
<evidence type="ECO:0000313" key="2">
    <source>
        <dbReference type="EMBL" id="CAE0823011.1"/>
    </source>
</evidence>
<protein>
    <submittedName>
        <fullName evidence="2">Uncharacterized protein</fullName>
    </submittedName>
</protein>
<gene>
    <name evidence="2" type="ORF">EGYM00163_LOCUS34212</name>
</gene>
<dbReference type="EMBL" id="HBJA01098992">
    <property type="protein sequence ID" value="CAE0823011.1"/>
    <property type="molecule type" value="Transcribed_RNA"/>
</dbReference>
<reference evidence="2" key="1">
    <citation type="submission" date="2021-01" db="EMBL/GenBank/DDBJ databases">
        <authorList>
            <person name="Corre E."/>
            <person name="Pelletier E."/>
            <person name="Niang G."/>
            <person name="Scheremetjew M."/>
            <person name="Finn R."/>
            <person name="Kale V."/>
            <person name="Holt S."/>
            <person name="Cochrane G."/>
            <person name="Meng A."/>
            <person name="Brown T."/>
            <person name="Cohen L."/>
        </authorList>
    </citation>
    <scope>NUCLEOTIDE SEQUENCE</scope>
    <source>
        <strain evidence="2">CCMP1594</strain>
    </source>
</reference>
<proteinExistence type="predicted"/>
<feature type="transmembrane region" description="Helical" evidence="1">
    <location>
        <begin position="28"/>
        <end position="49"/>
    </location>
</feature>
<keyword evidence="1" id="KW-1133">Transmembrane helix</keyword>
<dbReference type="AlphaFoldDB" id="A0A7S4G2D6"/>
<keyword evidence="1" id="KW-0472">Membrane</keyword>
<name>A0A7S4G2D6_9EUGL</name>